<evidence type="ECO:0000313" key="9">
    <source>
        <dbReference type="Proteomes" id="UP000008743"/>
    </source>
</evidence>
<dbReference type="SUPFAM" id="SSF48403">
    <property type="entry name" value="Ankyrin repeat"/>
    <property type="match status" value="1"/>
</dbReference>
<dbReference type="PANTHER" id="PTHR11950:SF31">
    <property type="entry name" value="SEGMENTATION PROTEIN RUNT"/>
    <property type="match status" value="1"/>
</dbReference>
<feature type="domain" description="Runt" evidence="7">
    <location>
        <begin position="59"/>
        <end position="188"/>
    </location>
</feature>
<dbReference type="EMBL" id="KE346360">
    <property type="protein sequence ID" value="KJE89403.1"/>
    <property type="molecule type" value="Genomic_DNA"/>
</dbReference>
<dbReference type="OMA" id="HYNASET"/>
<dbReference type="AlphaFoldDB" id="A0A0D2WJA2"/>
<gene>
    <name evidence="8" type="ORF">CAOG_000880</name>
</gene>
<keyword evidence="4" id="KW-0539">Nucleus</keyword>
<keyword evidence="2" id="KW-0805">Transcription regulation</keyword>
<feature type="repeat" description="ANK" evidence="5">
    <location>
        <begin position="613"/>
        <end position="645"/>
    </location>
</feature>
<dbReference type="STRING" id="595528.A0A0D2WJA2"/>
<accession>A0A0D2WJA2</accession>
<feature type="compositionally biased region" description="Polar residues" evidence="6">
    <location>
        <begin position="226"/>
        <end position="243"/>
    </location>
</feature>
<name>A0A0D2WJA2_CAPO3</name>
<evidence type="ECO:0000256" key="6">
    <source>
        <dbReference type="SAM" id="MobiDB-lite"/>
    </source>
</evidence>
<keyword evidence="3" id="KW-0804">Transcription</keyword>
<evidence type="ECO:0000313" key="8">
    <source>
        <dbReference type="EMBL" id="KJE89403.1"/>
    </source>
</evidence>
<protein>
    <recommendedName>
        <fullName evidence="7">Runt domain-containing protein</fullName>
    </recommendedName>
</protein>
<dbReference type="eggNOG" id="KOG3982">
    <property type="taxonomic scope" value="Eukaryota"/>
</dbReference>
<dbReference type="InterPro" id="IPR036770">
    <property type="entry name" value="Ankyrin_rpt-contain_sf"/>
</dbReference>
<keyword evidence="9" id="KW-1185">Reference proteome</keyword>
<dbReference type="InterPro" id="IPR008967">
    <property type="entry name" value="p53-like_TF_DNA-bd_sf"/>
</dbReference>
<feature type="compositionally biased region" description="Low complexity" evidence="6">
    <location>
        <begin position="1"/>
        <end position="24"/>
    </location>
</feature>
<feature type="region of interest" description="Disordered" evidence="6">
    <location>
        <begin position="1"/>
        <end position="60"/>
    </location>
</feature>
<evidence type="ECO:0000256" key="3">
    <source>
        <dbReference type="ARBA" id="ARBA00023163"/>
    </source>
</evidence>
<organism evidence="8 9">
    <name type="scientific">Capsaspora owczarzaki (strain ATCC 30864)</name>
    <dbReference type="NCBI Taxonomy" id="595528"/>
    <lineage>
        <taxon>Eukaryota</taxon>
        <taxon>Filasterea</taxon>
        <taxon>Capsaspora</taxon>
    </lineage>
</organism>
<dbReference type="PRINTS" id="PR00967">
    <property type="entry name" value="ONCOGENEAML1"/>
</dbReference>
<evidence type="ECO:0000256" key="1">
    <source>
        <dbReference type="ARBA" id="ARBA00004123"/>
    </source>
</evidence>
<dbReference type="GO" id="GO:0005634">
    <property type="term" value="C:nucleus"/>
    <property type="evidence" value="ECO:0007669"/>
    <property type="project" value="UniProtKB-SubCell"/>
</dbReference>
<dbReference type="InterPro" id="IPR013524">
    <property type="entry name" value="Runt_dom"/>
</dbReference>
<feature type="compositionally biased region" description="Polar residues" evidence="6">
    <location>
        <begin position="703"/>
        <end position="715"/>
    </location>
</feature>
<dbReference type="Proteomes" id="UP000008743">
    <property type="component" value="Unassembled WGS sequence"/>
</dbReference>
<dbReference type="InterPro" id="IPR002110">
    <property type="entry name" value="Ankyrin_rpt"/>
</dbReference>
<keyword evidence="5" id="KW-0040">ANK repeat</keyword>
<proteinExistence type="predicted"/>
<reference evidence="9" key="1">
    <citation type="submission" date="2011-02" db="EMBL/GenBank/DDBJ databases">
        <title>The Genome Sequence of Capsaspora owczarzaki ATCC 30864.</title>
        <authorList>
            <person name="Russ C."/>
            <person name="Cuomo C."/>
            <person name="Burger G."/>
            <person name="Gray M.W."/>
            <person name="Holland P.W.H."/>
            <person name="King N."/>
            <person name="Lang F.B.F."/>
            <person name="Roger A.J."/>
            <person name="Ruiz-Trillo I."/>
            <person name="Young S.K."/>
            <person name="Zeng Q."/>
            <person name="Gargeya S."/>
            <person name="Alvarado L."/>
            <person name="Berlin A."/>
            <person name="Chapman S.B."/>
            <person name="Chen Z."/>
            <person name="Freedman E."/>
            <person name="Gellesch M."/>
            <person name="Goldberg J."/>
            <person name="Griggs A."/>
            <person name="Gujja S."/>
            <person name="Heilman E."/>
            <person name="Heiman D."/>
            <person name="Howarth C."/>
            <person name="Mehta T."/>
            <person name="Neiman D."/>
            <person name="Pearson M."/>
            <person name="Roberts A."/>
            <person name="Saif S."/>
            <person name="Shea T."/>
            <person name="Shenoy N."/>
            <person name="Sisk P."/>
            <person name="Stolte C."/>
            <person name="Sykes S."/>
            <person name="White J."/>
            <person name="Yandava C."/>
            <person name="Haas B."/>
            <person name="Nusbaum C."/>
            <person name="Birren B."/>
        </authorList>
    </citation>
    <scope>NUCLEOTIDE SEQUENCE</scope>
    <source>
        <strain evidence="9">ATCC 30864</strain>
    </source>
</reference>
<evidence type="ECO:0000259" key="7">
    <source>
        <dbReference type="PROSITE" id="PS51062"/>
    </source>
</evidence>
<dbReference type="SMART" id="SM00248">
    <property type="entry name" value="ANK"/>
    <property type="match status" value="2"/>
</dbReference>
<evidence type="ECO:0000256" key="4">
    <source>
        <dbReference type="ARBA" id="ARBA00023242"/>
    </source>
</evidence>
<feature type="region of interest" description="Disordered" evidence="6">
    <location>
        <begin position="182"/>
        <end position="327"/>
    </location>
</feature>
<dbReference type="Pfam" id="PF00853">
    <property type="entry name" value="Runt"/>
    <property type="match status" value="1"/>
</dbReference>
<dbReference type="PANTHER" id="PTHR11950">
    <property type="entry name" value="RUNT RELATED"/>
    <property type="match status" value="1"/>
</dbReference>
<dbReference type="Gene3D" id="1.25.40.20">
    <property type="entry name" value="Ankyrin repeat-containing domain"/>
    <property type="match status" value="1"/>
</dbReference>
<feature type="compositionally biased region" description="Low complexity" evidence="6">
    <location>
        <begin position="40"/>
        <end position="54"/>
    </location>
</feature>
<feature type="region of interest" description="Disordered" evidence="6">
    <location>
        <begin position="703"/>
        <end position="746"/>
    </location>
</feature>
<dbReference type="PROSITE" id="PS50088">
    <property type="entry name" value="ANK_REPEAT"/>
    <property type="match status" value="1"/>
</dbReference>
<comment type="subcellular location">
    <subcellularLocation>
        <location evidence="1">Nucleus</location>
    </subcellularLocation>
</comment>
<evidence type="ECO:0000256" key="2">
    <source>
        <dbReference type="ARBA" id="ARBA00023015"/>
    </source>
</evidence>
<dbReference type="Pfam" id="PF12796">
    <property type="entry name" value="Ank_2"/>
    <property type="match status" value="1"/>
</dbReference>
<dbReference type="PhylomeDB" id="A0A0D2WJA2"/>
<dbReference type="InterPro" id="IPR000040">
    <property type="entry name" value="AML1_Runt"/>
</dbReference>
<dbReference type="GO" id="GO:0005524">
    <property type="term" value="F:ATP binding"/>
    <property type="evidence" value="ECO:0007669"/>
    <property type="project" value="InterPro"/>
</dbReference>
<dbReference type="InParanoid" id="A0A0D2WJA2"/>
<dbReference type="SUPFAM" id="SSF49417">
    <property type="entry name" value="p53-like transcription factors"/>
    <property type="match status" value="1"/>
</dbReference>
<dbReference type="InterPro" id="IPR012346">
    <property type="entry name" value="p53/RUNT-type_TF_DNA-bd_sf"/>
</dbReference>
<dbReference type="OrthoDB" id="10029800at2759"/>
<sequence length="886" mass="94267">MSLTATAAATSPISPASAVSSSTAGGAGLVGPPRRRVLQSSRSSSFSRTTSTSSEDVTANSEQDFPFVSSIVSTTHPQVLCSNLPEHWRCNKSLPAPFVVYAQVNVPDDTEVTVSAGNDEHAIAEMRNFATVMSNNTATFSDLRFMGRSGRGKRLTVSITIHTTPTPIVAQLVEVIKMTVDGPRDPRRRRPGSEMIASASEDDLSDASGFASDLGSGTMSAEAFGSTASTGSPLSGSSQQLAPGQTPPAQPNSAGTGGSFKSHRTRSLSTTLRRCQSAPYMAPEFRRRTGSGTLLPHDKPSSPRASSNNNDSLDPRPRSAFPSDLADSEMQRFRSVSMGSSADSMAEDVFSPLESPRSPSVAALYHLQHSGVSSPSPDHSLLSSMESLLAPLTTPAALSFNAADVVLSSGAMNLVPDFTLVSLSVYEAPEGSACVATMRVGSAGQVMTDVGVMFGNAIPTLDSVNLGIDGTVQCMFKVPSRSECGASLQRGNRLEVVGFYKLADRVCCSSNSLGFAFKDVEGAITERQLNAVLHKLHLKNQQTQLAHSEPLQKQVLGGGAPRNLLRQLRPLEDNLFARSQAVLQQCGMQHTLNPIDLPIGPDGQISVSNVQSSGLTALHVAAEFGWNKFVTQLVTAGASINQRDNFGNTALDWAFMSDQHVTCQLLQSAGGLFNMFAQPKVTDDLQASFQQFTLSSPVLGQLPSPTTRIASSRSPRSPHLGSPLNFGGLSQNTSPPGQVLSEIPEAQSSAQQSYQTQLQFLQQLQHHQLVEQEQQQKQQQLLVQLMQQQQPQLQLQQQAKQQAAHHNLVQHLLSMDMSASASGSSSRAVSTSSLLSNASAVTSAPSMLPLDFTTTSDAHLYSEPDLLALDLPSPNPSTLSMGELHF</sequence>
<dbReference type="GO" id="GO:0000978">
    <property type="term" value="F:RNA polymerase II cis-regulatory region sequence-specific DNA binding"/>
    <property type="evidence" value="ECO:0007669"/>
    <property type="project" value="TreeGrafter"/>
</dbReference>
<feature type="compositionally biased region" description="Polar residues" evidence="6">
    <location>
        <begin position="303"/>
        <end position="312"/>
    </location>
</feature>
<evidence type="ECO:0000256" key="5">
    <source>
        <dbReference type="PROSITE-ProRule" id="PRU00023"/>
    </source>
</evidence>
<dbReference type="PROSITE" id="PS51062">
    <property type="entry name" value="RUNT"/>
    <property type="match status" value="1"/>
</dbReference>
<dbReference type="PROSITE" id="PS50297">
    <property type="entry name" value="ANK_REP_REGION"/>
    <property type="match status" value="1"/>
</dbReference>
<dbReference type="GO" id="GO:0000981">
    <property type="term" value="F:DNA-binding transcription factor activity, RNA polymerase II-specific"/>
    <property type="evidence" value="ECO:0007669"/>
    <property type="project" value="TreeGrafter"/>
</dbReference>
<dbReference type="RefSeq" id="XP_004365751.1">
    <property type="nucleotide sequence ID" value="XM_004365694.2"/>
</dbReference>
<dbReference type="Gene3D" id="2.60.40.720">
    <property type="match status" value="1"/>
</dbReference>